<accession>A0A218YWP6</accession>
<dbReference type="InParanoid" id="A0A218YWP6"/>
<sequence>MDAHALLTSQGWRGTGNSLHPTNNSIGLSRPLLVSKKIDNLGIGKKQHSTSDMWWMNAFDSSLKGLDTSKEGKVTQTVTSGGLDMVQKAGAKWVGSKGGLYTSFVRGEMLGGTIEETAEIPAGSERGGAKKRKREPGESKEERRERRERRAAKKAARAEMVEELVIEASKSSEQMERSSDDSETKEKRKSRRAAKRALRELESRPAQEASKDVELADAEVSETKEARKERRRLRKLAKAVLQKEREAAPEKSKEKRRRKE</sequence>
<reference evidence="2 3" key="1">
    <citation type="submission" date="2017-04" db="EMBL/GenBank/DDBJ databases">
        <title>Draft genome sequence of Marssonina coronaria NL1: causal agent of apple blotch.</title>
        <authorList>
            <person name="Cheng Q."/>
        </authorList>
    </citation>
    <scope>NUCLEOTIDE SEQUENCE [LARGE SCALE GENOMIC DNA]</scope>
    <source>
        <strain evidence="2 3">NL1</strain>
    </source>
</reference>
<keyword evidence="3" id="KW-1185">Reference proteome</keyword>
<evidence type="ECO:0000313" key="3">
    <source>
        <dbReference type="Proteomes" id="UP000242519"/>
    </source>
</evidence>
<feature type="compositionally biased region" description="Basic and acidic residues" evidence="1">
    <location>
        <begin position="241"/>
        <end position="253"/>
    </location>
</feature>
<feature type="region of interest" description="Disordered" evidence="1">
    <location>
        <begin position="115"/>
        <end position="260"/>
    </location>
</feature>
<feature type="compositionally biased region" description="Basic residues" evidence="1">
    <location>
        <begin position="146"/>
        <end position="155"/>
    </location>
</feature>
<dbReference type="InterPro" id="IPR050656">
    <property type="entry name" value="PINX1"/>
</dbReference>
<dbReference type="Proteomes" id="UP000242519">
    <property type="component" value="Unassembled WGS sequence"/>
</dbReference>
<dbReference type="AlphaFoldDB" id="A0A218YWP6"/>
<evidence type="ECO:0000313" key="2">
    <source>
        <dbReference type="EMBL" id="OWP00259.1"/>
    </source>
</evidence>
<feature type="compositionally biased region" description="Basic and acidic residues" evidence="1">
    <location>
        <begin position="135"/>
        <end position="145"/>
    </location>
</feature>
<feature type="compositionally biased region" description="Basic and acidic residues" evidence="1">
    <location>
        <begin position="197"/>
        <end position="214"/>
    </location>
</feature>
<dbReference type="PANTHER" id="PTHR23149:SF33">
    <property type="entry name" value="PROTEIN TMA23"/>
    <property type="match status" value="1"/>
</dbReference>
<protein>
    <recommendedName>
        <fullName evidence="4">G-patch domain-containing protein</fullName>
    </recommendedName>
</protein>
<dbReference type="PANTHER" id="PTHR23149">
    <property type="entry name" value="G PATCH DOMAIN CONTAINING PROTEIN"/>
    <property type="match status" value="1"/>
</dbReference>
<dbReference type="STRING" id="503106.A0A218YWP6"/>
<dbReference type="EMBL" id="MZNU01000332">
    <property type="protein sequence ID" value="OWP00259.1"/>
    <property type="molecule type" value="Genomic_DNA"/>
</dbReference>
<evidence type="ECO:0000256" key="1">
    <source>
        <dbReference type="SAM" id="MobiDB-lite"/>
    </source>
</evidence>
<feature type="compositionally biased region" description="Basic residues" evidence="1">
    <location>
        <begin position="187"/>
        <end position="196"/>
    </location>
</feature>
<name>A0A218YWP6_9HELO</name>
<gene>
    <name evidence="2" type="ORF">B2J93_3785</name>
</gene>
<feature type="compositionally biased region" description="Basic and acidic residues" evidence="1">
    <location>
        <begin position="173"/>
        <end position="186"/>
    </location>
</feature>
<proteinExistence type="predicted"/>
<evidence type="ECO:0008006" key="4">
    <source>
        <dbReference type="Google" id="ProtNLM"/>
    </source>
</evidence>
<comment type="caution">
    <text evidence="2">The sequence shown here is derived from an EMBL/GenBank/DDBJ whole genome shotgun (WGS) entry which is preliminary data.</text>
</comment>
<organism evidence="2 3">
    <name type="scientific">Diplocarpon coronariae</name>
    <dbReference type="NCBI Taxonomy" id="2795749"/>
    <lineage>
        <taxon>Eukaryota</taxon>
        <taxon>Fungi</taxon>
        <taxon>Dikarya</taxon>
        <taxon>Ascomycota</taxon>
        <taxon>Pezizomycotina</taxon>
        <taxon>Leotiomycetes</taxon>
        <taxon>Helotiales</taxon>
        <taxon>Drepanopezizaceae</taxon>
        <taxon>Diplocarpon</taxon>
    </lineage>
</organism>
<dbReference type="OrthoDB" id="3366546at2759"/>